<dbReference type="STRING" id="1965070.A0A3S3PE88"/>
<dbReference type="CDD" id="cd03211">
    <property type="entry name" value="GST_C_Metaxin2"/>
    <property type="match status" value="1"/>
</dbReference>
<keyword evidence="3" id="KW-0813">Transport</keyword>
<comment type="subcellular location">
    <subcellularLocation>
        <location evidence="1">Mitochondrion outer membrane</location>
    </subcellularLocation>
</comment>
<dbReference type="EMBL" id="NCKU01000053">
    <property type="protein sequence ID" value="RWS17616.1"/>
    <property type="molecule type" value="Genomic_DNA"/>
</dbReference>
<comment type="similarity">
    <text evidence="2">Belongs to the metaxin family.</text>
</comment>
<keyword evidence="4" id="KW-1000">Mitochondrion outer membrane</keyword>
<evidence type="ECO:0000313" key="11">
    <source>
        <dbReference type="EMBL" id="RWS17627.1"/>
    </source>
</evidence>
<keyword evidence="7" id="KW-0472">Membrane</keyword>
<dbReference type="OrthoDB" id="198787at2759"/>
<dbReference type="Pfam" id="PF10568">
    <property type="entry name" value="Tom37"/>
    <property type="match status" value="1"/>
</dbReference>
<dbReference type="GO" id="GO:0001401">
    <property type="term" value="C:SAM complex"/>
    <property type="evidence" value="ECO:0007669"/>
    <property type="project" value="InterPro"/>
</dbReference>
<keyword evidence="6" id="KW-0496">Mitochondrion</keyword>
<proteinExistence type="inferred from homology"/>
<gene>
    <name evidence="10" type="ORF">B4U79_02394</name>
    <name evidence="11" type="ORF">B4U79_06045</name>
</gene>
<evidence type="ECO:0000259" key="8">
    <source>
        <dbReference type="Pfam" id="PF10568"/>
    </source>
</evidence>
<dbReference type="InterPro" id="IPR050931">
    <property type="entry name" value="Mito_Protein_Transport_Metaxin"/>
</dbReference>
<sequence length="193" mass="21948">MSPSGQVPFIKCGAFVIADMEPIVAFVNAKGLSLSKHLDSAERGDMTAYMMLVNTVLYNAELYISWCHDETLREVTYPRYAFAHPWPLNYILCWKKRRAVVKKLASIGWDSKTLDEVLSEVESCCQALSDRLENRNYFFGDKPTELDALVFGHLSAILTTPLPVDRLAIIVRENEKLVQLCNRIAKTYFHGKI</sequence>
<evidence type="ECO:0000256" key="3">
    <source>
        <dbReference type="ARBA" id="ARBA00022448"/>
    </source>
</evidence>
<evidence type="ECO:0000259" key="9">
    <source>
        <dbReference type="Pfam" id="PF17171"/>
    </source>
</evidence>
<dbReference type="SFLD" id="SFLDS00019">
    <property type="entry name" value="Glutathione_Transferase_(cytos"/>
    <property type="match status" value="1"/>
</dbReference>
<reference evidence="11" key="2">
    <citation type="submission" date="2018-11" db="EMBL/GenBank/DDBJ databases">
        <title>Trombidioid mite genomics.</title>
        <authorList>
            <person name="Dong X."/>
        </authorList>
    </citation>
    <scope>NUCLEOTIDE SEQUENCE</scope>
    <source>
        <strain evidence="11">UoL-WK</strain>
    </source>
</reference>
<organism evidence="11 12">
    <name type="scientific">Dinothrombium tinctorium</name>
    <dbReference type="NCBI Taxonomy" id="1965070"/>
    <lineage>
        <taxon>Eukaryota</taxon>
        <taxon>Metazoa</taxon>
        <taxon>Ecdysozoa</taxon>
        <taxon>Arthropoda</taxon>
        <taxon>Chelicerata</taxon>
        <taxon>Arachnida</taxon>
        <taxon>Acari</taxon>
        <taxon>Acariformes</taxon>
        <taxon>Trombidiformes</taxon>
        <taxon>Prostigmata</taxon>
        <taxon>Anystina</taxon>
        <taxon>Parasitengona</taxon>
        <taxon>Trombidioidea</taxon>
        <taxon>Trombidiidae</taxon>
        <taxon>Dinothrombium</taxon>
    </lineage>
</organism>
<evidence type="ECO:0000256" key="1">
    <source>
        <dbReference type="ARBA" id="ARBA00004294"/>
    </source>
</evidence>
<keyword evidence="12" id="KW-1185">Reference proteome</keyword>
<dbReference type="PANTHER" id="PTHR12289:SF38">
    <property type="entry name" value="METAXIN-2"/>
    <property type="match status" value="1"/>
</dbReference>
<evidence type="ECO:0000256" key="6">
    <source>
        <dbReference type="ARBA" id="ARBA00023128"/>
    </source>
</evidence>
<dbReference type="GO" id="GO:0015031">
    <property type="term" value="P:protein transport"/>
    <property type="evidence" value="ECO:0007669"/>
    <property type="project" value="UniProtKB-KW"/>
</dbReference>
<evidence type="ECO:0000256" key="2">
    <source>
        <dbReference type="ARBA" id="ARBA00009170"/>
    </source>
</evidence>
<dbReference type="GO" id="GO:0007005">
    <property type="term" value="P:mitochondrion organization"/>
    <property type="evidence" value="ECO:0007669"/>
    <property type="project" value="TreeGrafter"/>
</dbReference>
<dbReference type="PANTHER" id="PTHR12289">
    <property type="entry name" value="METAXIN RELATED"/>
    <property type="match status" value="1"/>
</dbReference>
<protein>
    <submittedName>
        <fullName evidence="11">Metaxin-2-like protein</fullName>
    </submittedName>
</protein>
<dbReference type="Pfam" id="PF17171">
    <property type="entry name" value="GST_C_6"/>
    <property type="match status" value="1"/>
</dbReference>
<feature type="domain" description="Metaxin glutathione S-transferase" evidence="9">
    <location>
        <begin position="122"/>
        <end position="184"/>
    </location>
</feature>
<dbReference type="InterPro" id="IPR040079">
    <property type="entry name" value="Glutathione_S-Trfase"/>
</dbReference>
<name>A0A3S3PE88_9ACAR</name>
<dbReference type="Gene3D" id="1.20.1050.10">
    <property type="match status" value="1"/>
</dbReference>
<feature type="domain" description="Mitochondrial outer membrane transport complex Sam37/metaxin N-terminal" evidence="8">
    <location>
        <begin position="1"/>
        <end position="97"/>
    </location>
</feature>
<dbReference type="EMBL" id="NCKU01000052">
    <property type="protein sequence ID" value="RWS17627.1"/>
    <property type="molecule type" value="Genomic_DNA"/>
</dbReference>
<reference evidence="11 12" key="1">
    <citation type="journal article" date="2018" name="Gigascience">
        <title>Genomes of trombidid mites reveal novel predicted allergens and laterally-transferred genes associated with secondary metabolism.</title>
        <authorList>
            <person name="Dong X."/>
            <person name="Chaisiri K."/>
            <person name="Xia D."/>
            <person name="Armstrong S.D."/>
            <person name="Fang Y."/>
            <person name="Donnelly M.J."/>
            <person name="Kadowaki T."/>
            <person name="McGarry J.W."/>
            <person name="Darby A.C."/>
            <person name="Makepeace B.L."/>
        </authorList>
    </citation>
    <scope>NUCLEOTIDE SEQUENCE [LARGE SCALE GENOMIC DNA]</scope>
    <source>
        <strain evidence="11">UoL-WK</strain>
    </source>
</reference>
<evidence type="ECO:0000256" key="4">
    <source>
        <dbReference type="ARBA" id="ARBA00022787"/>
    </source>
</evidence>
<accession>A0A3S3PE88</accession>
<keyword evidence="5" id="KW-0653">Protein transport</keyword>
<dbReference type="AlphaFoldDB" id="A0A3S3PE88"/>
<evidence type="ECO:0000256" key="5">
    <source>
        <dbReference type="ARBA" id="ARBA00022927"/>
    </source>
</evidence>
<dbReference type="SFLD" id="SFLDG01180">
    <property type="entry name" value="SUF1"/>
    <property type="match status" value="1"/>
</dbReference>
<evidence type="ECO:0000313" key="12">
    <source>
        <dbReference type="Proteomes" id="UP000285301"/>
    </source>
</evidence>
<dbReference type="InterPro" id="IPR036282">
    <property type="entry name" value="Glutathione-S-Trfase_C_sf"/>
</dbReference>
<evidence type="ECO:0000256" key="7">
    <source>
        <dbReference type="ARBA" id="ARBA00023136"/>
    </source>
</evidence>
<evidence type="ECO:0000313" key="10">
    <source>
        <dbReference type="EMBL" id="RWS17616.1"/>
    </source>
</evidence>
<dbReference type="Proteomes" id="UP000285301">
    <property type="component" value="Unassembled WGS sequence"/>
</dbReference>
<dbReference type="InterPro" id="IPR033468">
    <property type="entry name" value="Metaxin_GST"/>
</dbReference>
<dbReference type="SUPFAM" id="SSF47616">
    <property type="entry name" value="GST C-terminal domain-like"/>
    <property type="match status" value="1"/>
</dbReference>
<comment type="caution">
    <text evidence="11">The sequence shown here is derived from an EMBL/GenBank/DDBJ whole genome shotgun (WGS) entry which is preliminary data.</text>
</comment>
<dbReference type="InterPro" id="IPR019564">
    <property type="entry name" value="Sam37/metaxin_N"/>
</dbReference>